<dbReference type="PROSITE" id="PS51257">
    <property type="entry name" value="PROKAR_LIPOPROTEIN"/>
    <property type="match status" value="1"/>
</dbReference>
<dbReference type="EMBL" id="KZ679129">
    <property type="protein sequence ID" value="PTB78069.1"/>
    <property type="molecule type" value="Genomic_DNA"/>
</dbReference>
<dbReference type="AlphaFoldDB" id="A0A2T4C921"/>
<accession>A0A2T4C921</accession>
<organism evidence="2 3">
    <name type="scientific">Trichoderma longibrachiatum ATCC 18648</name>
    <dbReference type="NCBI Taxonomy" id="983965"/>
    <lineage>
        <taxon>Eukaryota</taxon>
        <taxon>Fungi</taxon>
        <taxon>Dikarya</taxon>
        <taxon>Ascomycota</taxon>
        <taxon>Pezizomycotina</taxon>
        <taxon>Sordariomycetes</taxon>
        <taxon>Hypocreomycetidae</taxon>
        <taxon>Hypocreales</taxon>
        <taxon>Hypocreaceae</taxon>
        <taxon>Trichoderma</taxon>
    </lineage>
</organism>
<keyword evidence="3" id="KW-1185">Reference proteome</keyword>
<name>A0A2T4C921_TRILO</name>
<protein>
    <submittedName>
        <fullName evidence="2">Uncharacterized protein</fullName>
    </submittedName>
</protein>
<feature type="signal peptide" evidence="1">
    <location>
        <begin position="1"/>
        <end position="26"/>
    </location>
</feature>
<evidence type="ECO:0000256" key="1">
    <source>
        <dbReference type="SAM" id="SignalP"/>
    </source>
</evidence>
<keyword evidence="1" id="KW-0732">Signal</keyword>
<reference evidence="2 3" key="1">
    <citation type="submission" date="2016-07" db="EMBL/GenBank/DDBJ databases">
        <title>Multiple horizontal gene transfer events from other fungi enriched the ability of initially mycotrophic Trichoderma (Ascomycota) to feed on dead plant biomass.</title>
        <authorList>
            <consortium name="DOE Joint Genome Institute"/>
            <person name="Aerts A."/>
            <person name="Atanasova L."/>
            <person name="Chenthamara K."/>
            <person name="Zhang J."/>
            <person name="Grujic M."/>
            <person name="Henrissat B."/>
            <person name="Kuo A."/>
            <person name="Salamov A."/>
            <person name="Lipzen A."/>
            <person name="Labutti K."/>
            <person name="Barry K."/>
            <person name="Miao Y."/>
            <person name="Rahimi M.J."/>
            <person name="Shen Q."/>
            <person name="Grigoriev I.V."/>
            <person name="Kubicek C.P."/>
            <person name="Druzhinina I.S."/>
        </authorList>
    </citation>
    <scope>NUCLEOTIDE SEQUENCE [LARGE SCALE GENOMIC DNA]</scope>
    <source>
        <strain evidence="2 3">ATCC 18648</strain>
    </source>
</reference>
<feature type="chain" id="PRO_5015468071" evidence="1">
    <location>
        <begin position="27"/>
        <end position="98"/>
    </location>
</feature>
<evidence type="ECO:0000313" key="2">
    <source>
        <dbReference type="EMBL" id="PTB78069.1"/>
    </source>
</evidence>
<dbReference type="Proteomes" id="UP000240760">
    <property type="component" value="Unassembled WGS sequence"/>
</dbReference>
<proteinExistence type="predicted"/>
<sequence>MKRKRQRWQALLLALFTLACPLHSRAKTQSSALYKEDVEMFWDTPESFIAGICSHLLHILAVFFFWYLEGLCIYTAICCLFPLLEEEISLFSFDGGIF</sequence>
<evidence type="ECO:0000313" key="3">
    <source>
        <dbReference type="Proteomes" id="UP000240760"/>
    </source>
</evidence>
<gene>
    <name evidence="2" type="ORF">M440DRAFT_1183905</name>
</gene>